<dbReference type="InterPro" id="IPR004485">
    <property type="entry name" value="Cobalamin_biosynth_CobD/CbiB"/>
</dbReference>
<comment type="similarity">
    <text evidence="3 9">Belongs to the CobD/CbiB family.</text>
</comment>
<dbReference type="PANTHER" id="PTHR34308">
    <property type="entry name" value="COBALAMIN BIOSYNTHESIS PROTEIN CBIB"/>
    <property type="match status" value="1"/>
</dbReference>
<proteinExistence type="inferred from homology"/>
<protein>
    <recommendedName>
        <fullName evidence="9">Cobalamin biosynthesis protein CobD</fullName>
    </recommendedName>
</protein>
<name>A0A2T3N0Z9_9GAMM</name>
<evidence type="ECO:0000313" key="10">
    <source>
        <dbReference type="EMBL" id="PSW05973.1"/>
    </source>
</evidence>
<reference evidence="10 11" key="1">
    <citation type="submission" date="2018-03" db="EMBL/GenBank/DDBJ databases">
        <title>Whole genome sequencing of Histamine producing bacteria.</title>
        <authorList>
            <person name="Butler K."/>
        </authorList>
    </citation>
    <scope>NUCLEOTIDE SEQUENCE [LARGE SCALE GENOMIC DNA]</scope>
    <source>
        <strain evidence="10 11">DSM 16190</strain>
    </source>
</reference>
<dbReference type="GO" id="GO:0048472">
    <property type="term" value="F:threonine-phosphate decarboxylase activity"/>
    <property type="evidence" value="ECO:0007669"/>
    <property type="project" value="InterPro"/>
</dbReference>
<evidence type="ECO:0000256" key="9">
    <source>
        <dbReference type="HAMAP-Rule" id="MF_00024"/>
    </source>
</evidence>
<feature type="transmembrane region" description="Helical" evidence="9">
    <location>
        <begin position="311"/>
        <end position="328"/>
    </location>
</feature>
<evidence type="ECO:0000256" key="1">
    <source>
        <dbReference type="ARBA" id="ARBA00004651"/>
    </source>
</evidence>
<organism evidence="10 11">
    <name type="scientific">Photobacterium lipolyticum</name>
    <dbReference type="NCBI Taxonomy" id="266810"/>
    <lineage>
        <taxon>Bacteria</taxon>
        <taxon>Pseudomonadati</taxon>
        <taxon>Pseudomonadota</taxon>
        <taxon>Gammaproteobacteria</taxon>
        <taxon>Vibrionales</taxon>
        <taxon>Vibrionaceae</taxon>
        <taxon>Photobacterium</taxon>
    </lineage>
</organism>
<evidence type="ECO:0000256" key="6">
    <source>
        <dbReference type="ARBA" id="ARBA00022692"/>
    </source>
</evidence>
<feature type="transmembrane region" description="Helical" evidence="9">
    <location>
        <begin position="105"/>
        <end position="126"/>
    </location>
</feature>
<comment type="function">
    <text evidence="9">Converts cobyric acid to cobinamide by the addition of aminopropanol on the F carboxylic group.</text>
</comment>
<sequence length="329" mass="35658">MWLDGLHLSAGSGLVVVAAMVAAALLMDRILGEPSRFHPLVGFGRWASWVEKQCRKQIASTTLPSPSPRRIRISGMVAWALAVLPIALLACLLLVWLFYLSPWLWLAANVVVLYLTIGGNSLVFHASEIYHPLKKGDLTLAREKIGLIVSRETTTMDAGQITSAAVESVLENGNDAVFGALFWFVVAGAPGALIFRMANTLDAMWGYKNERYYDFGFAAAKLDDLLGWLPARLTAVTYGIQGNLQSAMKCWKEQAPLCSSPNGGVVMCAGAGALNTSIGGPAIYHGKRHDKIYMGCGEFADYQVIPQANRLVNHGAWIWVLVLLLIGLG</sequence>
<keyword evidence="7 9" id="KW-1133">Transmembrane helix</keyword>
<comment type="subcellular location">
    <subcellularLocation>
        <location evidence="1 9">Cell membrane</location>
        <topology evidence="1 9">Multi-pass membrane protein</topology>
    </subcellularLocation>
</comment>
<evidence type="ECO:0000256" key="4">
    <source>
        <dbReference type="ARBA" id="ARBA00022475"/>
    </source>
</evidence>
<dbReference type="PANTHER" id="PTHR34308:SF1">
    <property type="entry name" value="COBALAMIN BIOSYNTHESIS PROTEIN CBIB"/>
    <property type="match status" value="1"/>
</dbReference>
<keyword evidence="5 9" id="KW-0169">Cobalamin biosynthesis</keyword>
<keyword evidence="8 9" id="KW-0472">Membrane</keyword>
<dbReference type="RefSeq" id="WP_107282355.1">
    <property type="nucleotide sequence ID" value="NZ_PYMC01000003.1"/>
</dbReference>
<dbReference type="EMBL" id="PYMC01000003">
    <property type="protein sequence ID" value="PSW05973.1"/>
    <property type="molecule type" value="Genomic_DNA"/>
</dbReference>
<accession>A0A2T3N0Z9</accession>
<keyword evidence="4 9" id="KW-1003">Cell membrane</keyword>
<evidence type="ECO:0000256" key="5">
    <source>
        <dbReference type="ARBA" id="ARBA00022573"/>
    </source>
</evidence>
<gene>
    <name evidence="9" type="primary">cobD</name>
    <name evidence="10" type="ORF">C9I89_05475</name>
</gene>
<dbReference type="NCBIfam" id="TIGR00380">
    <property type="entry name" value="cobal_cbiB"/>
    <property type="match status" value="1"/>
</dbReference>
<comment type="pathway">
    <text evidence="2 9">Cofactor biosynthesis; adenosylcobalamin biosynthesis.</text>
</comment>
<dbReference type="AlphaFoldDB" id="A0A2T3N0Z9"/>
<dbReference type="GO" id="GO:0015420">
    <property type="term" value="F:ABC-type vitamin B12 transporter activity"/>
    <property type="evidence" value="ECO:0007669"/>
    <property type="project" value="UniProtKB-UniRule"/>
</dbReference>
<dbReference type="OrthoDB" id="9811967at2"/>
<keyword evidence="6 9" id="KW-0812">Transmembrane</keyword>
<dbReference type="GO" id="GO:0009236">
    <property type="term" value="P:cobalamin biosynthetic process"/>
    <property type="evidence" value="ECO:0007669"/>
    <property type="project" value="UniProtKB-UniRule"/>
</dbReference>
<comment type="caution">
    <text evidence="10">The sequence shown here is derived from an EMBL/GenBank/DDBJ whole genome shotgun (WGS) entry which is preliminary data.</text>
</comment>
<dbReference type="Proteomes" id="UP000240904">
    <property type="component" value="Unassembled WGS sequence"/>
</dbReference>
<dbReference type="Pfam" id="PF03186">
    <property type="entry name" value="CobD_Cbib"/>
    <property type="match status" value="1"/>
</dbReference>
<feature type="transmembrane region" description="Helical" evidence="9">
    <location>
        <begin position="77"/>
        <end position="99"/>
    </location>
</feature>
<evidence type="ECO:0000313" key="11">
    <source>
        <dbReference type="Proteomes" id="UP000240904"/>
    </source>
</evidence>
<evidence type="ECO:0000256" key="2">
    <source>
        <dbReference type="ARBA" id="ARBA00004953"/>
    </source>
</evidence>
<evidence type="ECO:0000256" key="8">
    <source>
        <dbReference type="ARBA" id="ARBA00023136"/>
    </source>
</evidence>
<dbReference type="UniPathway" id="UPA00148"/>
<keyword evidence="11" id="KW-1185">Reference proteome</keyword>
<evidence type="ECO:0000256" key="7">
    <source>
        <dbReference type="ARBA" id="ARBA00022989"/>
    </source>
</evidence>
<feature type="transmembrane region" description="Helical" evidence="9">
    <location>
        <begin position="176"/>
        <end position="198"/>
    </location>
</feature>
<feature type="transmembrane region" description="Helical" evidence="9">
    <location>
        <begin position="6"/>
        <end position="27"/>
    </location>
</feature>
<evidence type="ECO:0000256" key="3">
    <source>
        <dbReference type="ARBA" id="ARBA00006263"/>
    </source>
</evidence>
<dbReference type="HAMAP" id="MF_00024">
    <property type="entry name" value="CobD_CbiB"/>
    <property type="match status" value="1"/>
</dbReference>
<dbReference type="GO" id="GO:0005886">
    <property type="term" value="C:plasma membrane"/>
    <property type="evidence" value="ECO:0007669"/>
    <property type="project" value="UniProtKB-SubCell"/>
</dbReference>